<protein>
    <submittedName>
        <fullName evidence="1">Uncharacterized protein</fullName>
    </submittedName>
</protein>
<accession>A0ABT6J4V1</accession>
<organism evidence="1 2">
    <name type="scientific">Luteimonas endophytica</name>
    <dbReference type="NCBI Taxonomy" id="3042023"/>
    <lineage>
        <taxon>Bacteria</taxon>
        <taxon>Pseudomonadati</taxon>
        <taxon>Pseudomonadota</taxon>
        <taxon>Gammaproteobacteria</taxon>
        <taxon>Lysobacterales</taxon>
        <taxon>Lysobacteraceae</taxon>
        <taxon>Luteimonas</taxon>
    </lineage>
</organism>
<gene>
    <name evidence="1" type="ORF">QFW77_02425</name>
</gene>
<dbReference type="Proteomes" id="UP001156940">
    <property type="component" value="Unassembled WGS sequence"/>
</dbReference>
<dbReference type="RefSeq" id="WP_280572638.1">
    <property type="nucleotide sequence ID" value="NZ_JARXRM010000012.1"/>
</dbReference>
<proteinExistence type="predicted"/>
<sequence>MNADLPASRHRRGGRLGAPGQFLPPVALAIVLSASPALAEEPGAVPCVADGDAHYVCGFVNPEDVAPLQDGAMVLVGKLGPGRAGGGGPYLVDGTAPVVEAIPLE</sequence>
<evidence type="ECO:0000313" key="1">
    <source>
        <dbReference type="EMBL" id="MDH5821851.1"/>
    </source>
</evidence>
<name>A0ABT6J4V1_9GAMM</name>
<dbReference type="EMBL" id="JARXRM010000012">
    <property type="protein sequence ID" value="MDH5821851.1"/>
    <property type="molecule type" value="Genomic_DNA"/>
</dbReference>
<comment type="caution">
    <text evidence="1">The sequence shown here is derived from an EMBL/GenBank/DDBJ whole genome shotgun (WGS) entry which is preliminary data.</text>
</comment>
<keyword evidence="2" id="KW-1185">Reference proteome</keyword>
<evidence type="ECO:0000313" key="2">
    <source>
        <dbReference type="Proteomes" id="UP001156940"/>
    </source>
</evidence>
<reference evidence="1 2" key="1">
    <citation type="submission" date="2023-04" db="EMBL/GenBank/DDBJ databases">
        <title>Luteimonas endophyticus RD2P54.</title>
        <authorList>
            <person name="Sun J.-Q."/>
        </authorList>
    </citation>
    <scope>NUCLEOTIDE SEQUENCE [LARGE SCALE GENOMIC DNA]</scope>
    <source>
        <strain evidence="1 2">RD2P54</strain>
    </source>
</reference>